<protein>
    <submittedName>
        <fullName evidence="2">DUF551 domain-containing protein</fullName>
    </submittedName>
</protein>
<feature type="domain" description="DUF551" evidence="1">
    <location>
        <begin position="48"/>
        <end position="104"/>
    </location>
</feature>
<accession>A0ABX2HMU0</accession>
<organism evidence="2 3">
    <name type="scientific">Enterocloster aldenensis</name>
    <dbReference type="NCBI Taxonomy" id="358742"/>
    <lineage>
        <taxon>Bacteria</taxon>
        <taxon>Bacillati</taxon>
        <taxon>Bacillota</taxon>
        <taxon>Clostridia</taxon>
        <taxon>Lachnospirales</taxon>
        <taxon>Lachnospiraceae</taxon>
        <taxon>Enterocloster</taxon>
    </lineage>
</organism>
<dbReference type="Proteomes" id="UP000669239">
    <property type="component" value="Unassembled WGS sequence"/>
</dbReference>
<sequence length="130" mass="14664">MTIYWRLKAYEDTGLEPCEIPVLLDRLKRASEQWNIWCDAYQKDVPVWVPVTERLPEGGQDVLVCTGNGWILVAWYGTNGQSWHITPTGITHDDIIAWMPLPEPYRPEAPREAGAEAVQGAEVPVLHPAT</sequence>
<gene>
    <name evidence="2" type="ORF">G5B36_15045</name>
</gene>
<keyword evidence="3" id="KW-1185">Reference proteome</keyword>
<name>A0ABX2HMU0_9FIRM</name>
<dbReference type="Pfam" id="PF04448">
    <property type="entry name" value="DUF551"/>
    <property type="match status" value="1"/>
</dbReference>
<comment type="caution">
    <text evidence="2">The sequence shown here is derived from an EMBL/GenBank/DDBJ whole genome shotgun (WGS) entry which is preliminary data.</text>
</comment>
<evidence type="ECO:0000259" key="1">
    <source>
        <dbReference type="Pfam" id="PF04448"/>
    </source>
</evidence>
<evidence type="ECO:0000313" key="2">
    <source>
        <dbReference type="EMBL" id="NSJ50007.1"/>
    </source>
</evidence>
<dbReference type="InterPro" id="IPR007539">
    <property type="entry name" value="DUF551"/>
</dbReference>
<proteinExistence type="predicted"/>
<evidence type="ECO:0000313" key="3">
    <source>
        <dbReference type="Proteomes" id="UP000669239"/>
    </source>
</evidence>
<dbReference type="EMBL" id="JAAITT010000020">
    <property type="protein sequence ID" value="NSJ50007.1"/>
    <property type="molecule type" value="Genomic_DNA"/>
</dbReference>
<reference evidence="2 3" key="1">
    <citation type="journal article" date="2020" name="Cell Host Microbe">
        <title>Functional and Genomic Variation between Human-Derived Isolates of Lachnospiraceae Reveals Inter- and Intra-Species Diversity.</title>
        <authorList>
            <person name="Sorbara M.T."/>
            <person name="Littmann E.R."/>
            <person name="Fontana E."/>
            <person name="Moody T.U."/>
            <person name="Kohout C.E."/>
            <person name="Gjonbalaj M."/>
            <person name="Eaton V."/>
            <person name="Seok R."/>
            <person name="Leiner I.M."/>
            <person name="Pamer E.G."/>
        </authorList>
    </citation>
    <scope>NUCLEOTIDE SEQUENCE [LARGE SCALE GENOMIC DNA]</scope>
    <source>
        <strain evidence="2 3">MSK.1.17</strain>
    </source>
</reference>